<accession>A0AAX4KKX9</accession>
<evidence type="ECO:0000313" key="2">
    <source>
        <dbReference type="EMBL" id="WWD07121.1"/>
    </source>
</evidence>
<proteinExistence type="predicted"/>
<feature type="compositionally biased region" description="Basic and acidic residues" evidence="1">
    <location>
        <begin position="7"/>
        <end position="27"/>
    </location>
</feature>
<gene>
    <name evidence="2" type="ORF">V865_005218</name>
</gene>
<dbReference type="InterPro" id="IPR029063">
    <property type="entry name" value="SAM-dependent_MTases_sf"/>
</dbReference>
<dbReference type="EMBL" id="CP144089">
    <property type="protein sequence ID" value="WWD07121.1"/>
    <property type="molecule type" value="Genomic_DNA"/>
</dbReference>
<dbReference type="PANTHER" id="PTHR43861">
    <property type="entry name" value="TRANS-ACONITATE 2-METHYLTRANSFERASE-RELATED"/>
    <property type="match status" value="1"/>
</dbReference>
<dbReference type="CDD" id="cd02440">
    <property type="entry name" value="AdoMet_MTases"/>
    <property type="match status" value="1"/>
</dbReference>
<evidence type="ECO:0008006" key="4">
    <source>
        <dbReference type="Google" id="ProtNLM"/>
    </source>
</evidence>
<dbReference type="RefSeq" id="XP_066085088.1">
    <property type="nucleotide sequence ID" value="XM_066228991.1"/>
</dbReference>
<dbReference type="Pfam" id="PF13489">
    <property type="entry name" value="Methyltransf_23"/>
    <property type="match status" value="1"/>
</dbReference>
<dbReference type="SUPFAM" id="SSF53335">
    <property type="entry name" value="S-adenosyl-L-methionine-dependent methyltransferases"/>
    <property type="match status" value="1"/>
</dbReference>
<dbReference type="KEGG" id="ker:91104019"/>
<dbReference type="Gene3D" id="3.40.50.150">
    <property type="entry name" value="Vaccinia Virus protein VP39"/>
    <property type="match status" value="1"/>
</dbReference>
<name>A0AAX4KKX9_9TREE</name>
<feature type="region of interest" description="Disordered" evidence="1">
    <location>
        <begin position="1"/>
        <end position="40"/>
    </location>
</feature>
<reference evidence="2 3" key="1">
    <citation type="submission" date="2024-01" db="EMBL/GenBank/DDBJ databases">
        <title>Comparative genomics of Cryptococcus and Kwoniella reveals pathogenesis evolution and contrasting modes of karyotype evolution via chromosome fusion or intercentromeric recombination.</title>
        <authorList>
            <person name="Coelho M.A."/>
            <person name="David-Palma M."/>
            <person name="Shea T."/>
            <person name="Bowers K."/>
            <person name="McGinley-Smith S."/>
            <person name="Mohammad A.W."/>
            <person name="Gnirke A."/>
            <person name="Yurkov A.M."/>
            <person name="Nowrousian M."/>
            <person name="Sun S."/>
            <person name="Cuomo C.A."/>
            <person name="Heitman J."/>
        </authorList>
    </citation>
    <scope>NUCLEOTIDE SEQUENCE [LARGE SCALE GENOMIC DNA]</scope>
    <source>
        <strain evidence="2 3">PYCC6329</strain>
    </source>
</reference>
<evidence type="ECO:0000256" key="1">
    <source>
        <dbReference type="SAM" id="MobiDB-lite"/>
    </source>
</evidence>
<protein>
    <recommendedName>
        <fullName evidence="4">Methyltransferase type 12 domain-containing protein</fullName>
    </recommendedName>
</protein>
<organism evidence="2 3">
    <name type="scientific">Kwoniella europaea PYCC6329</name>
    <dbReference type="NCBI Taxonomy" id="1423913"/>
    <lineage>
        <taxon>Eukaryota</taxon>
        <taxon>Fungi</taxon>
        <taxon>Dikarya</taxon>
        <taxon>Basidiomycota</taxon>
        <taxon>Agaricomycotina</taxon>
        <taxon>Tremellomycetes</taxon>
        <taxon>Tremellales</taxon>
        <taxon>Cryptococcaceae</taxon>
        <taxon>Kwoniella</taxon>
    </lineage>
</organism>
<dbReference type="Proteomes" id="UP001358614">
    <property type="component" value="Chromosome 1"/>
</dbReference>
<sequence>MPQQPDSQHHGHVHDSHDHGHGHEHTHPHLQGMNGDQHEHDHWAEDDYLGRPGVFEVAQITHESILNSLASAGIKEDIYKTWDVLEIGCGPGTVTKHLLSTFSTIHSIDTSPSMLLNLSKYLPSRSFPNLSYSLHNLSPDSPQQFKDRALLISPTEEDREREISPPRNQFDLAVSSYVLHHVDDILSFMLGAIGLVKEGGWLVFAEMGVIPDNDGDGHSKPTKHGSFNAPEHHRPSFTIDSLTRLFESYGLTNVYAEQRGELPIFGTEKDKMRIPGLIVRGRKGKE</sequence>
<evidence type="ECO:0000313" key="3">
    <source>
        <dbReference type="Proteomes" id="UP001358614"/>
    </source>
</evidence>
<keyword evidence="3" id="KW-1185">Reference proteome</keyword>
<dbReference type="GeneID" id="91104019"/>
<dbReference type="AlphaFoldDB" id="A0AAX4KKX9"/>